<feature type="region of interest" description="Disordered" evidence="1">
    <location>
        <begin position="181"/>
        <end position="212"/>
    </location>
</feature>
<gene>
    <name evidence="2" type="ORF">BDE18_4309</name>
</gene>
<feature type="region of interest" description="Disordered" evidence="1">
    <location>
        <begin position="129"/>
        <end position="164"/>
    </location>
</feature>
<evidence type="ECO:0000256" key="1">
    <source>
        <dbReference type="SAM" id="MobiDB-lite"/>
    </source>
</evidence>
<evidence type="ECO:0000313" key="3">
    <source>
        <dbReference type="Proteomes" id="UP000273626"/>
    </source>
</evidence>
<dbReference type="Proteomes" id="UP000273626">
    <property type="component" value="Unassembled WGS sequence"/>
</dbReference>
<evidence type="ECO:0000313" key="2">
    <source>
        <dbReference type="EMBL" id="RKS42604.1"/>
    </source>
</evidence>
<feature type="region of interest" description="Disordered" evidence="1">
    <location>
        <begin position="24"/>
        <end position="79"/>
    </location>
</feature>
<accession>A0ABX9S7I7</accession>
<proteinExistence type="predicted"/>
<comment type="caution">
    <text evidence="2">The sequence shown here is derived from an EMBL/GenBank/DDBJ whole genome shotgun (WGS) entry which is preliminary data.</text>
</comment>
<sequence length="212" mass="22330">MRNTCPRFGGGLSFPCPATAATWPDAERREQAASETPGIERPACGKLGRRFVGDPGWRRHPVDPGAARGDRRGPGPRSPPGRRLFLFLFLFLLSAQHPPAGRSMGKRRACRASSSSRAVSSALRACGPHHPGLPTLDSPPVGRGQGCALPASLRKSSGQGAAPQGAAMSIRHGAGWLPECAHADRSGGGRLHRPPGRPGRPDRALRQVCAGR</sequence>
<keyword evidence="3" id="KW-1185">Reference proteome</keyword>
<feature type="compositionally biased region" description="Basic and acidic residues" evidence="1">
    <location>
        <begin position="56"/>
        <end position="73"/>
    </location>
</feature>
<reference evidence="2" key="1">
    <citation type="submission" date="2018-10" db="EMBL/GenBank/DDBJ databases">
        <title>Genomic Encyclopedia of Archaeal and Bacterial Type Strains, Phase II (KMG-II): from individual species to whole genera.</title>
        <authorList>
            <person name="Goeker M."/>
        </authorList>
    </citation>
    <scope>NUCLEOTIDE SEQUENCE [LARGE SCALE GENOMIC DNA]</scope>
    <source>
        <strain evidence="2">DSM 2944</strain>
    </source>
</reference>
<protein>
    <submittedName>
        <fullName evidence="2">Uncharacterized protein</fullName>
    </submittedName>
</protein>
<dbReference type="EMBL" id="RBLI01000004">
    <property type="protein sequence ID" value="RKS42604.1"/>
    <property type="molecule type" value="Genomic_DNA"/>
</dbReference>
<organism evidence="2 3">
    <name type="scientific">Paracoccus pantotrophus</name>
    <name type="common">Thiosphaera pantotropha</name>
    <dbReference type="NCBI Taxonomy" id="82367"/>
    <lineage>
        <taxon>Bacteria</taxon>
        <taxon>Pseudomonadati</taxon>
        <taxon>Pseudomonadota</taxon>
        <taxon>Alphaproteobacteria</taxon>
        <taxon>Rhodobacterales</taxon>
        <taxon>Paracoccaceae</taxon>
        <taxon>Paracoccus</taxon>
    </lineage>
</organism>
<name>A0ABX9S7I7_PARPN</name>